<feature type="region of interest" description="Disordered" evidence="1">
    <location>
        <begin position="1"/>
        <end position="29"/>
    </location>
</feature>
<name>F9W8A1_TRYCI</name>
<dbReference type="AlphaFoldDB" id="F9W8A1"/>
<feature type="region of interest" description="Disordered" evidence="1">
    <location>
        <begin position="50"/>
        <end position="69"/>
    </location>
</feature>
<gene>
    <name evidence="2" type="ORF">TCIL3000_0_41810</name>
</gene>
<dbReference type="Proteomes" id="UP000000702">
    <property type="component" value="Unassembled WGS sequence"/>
</dbReference>
<proteinExistence type="predicted"/>
<dbReference type="EMBL" id="CAEQ01001152">
    <property type="protein sequence ID" value="CCD13432.1"/>
    <property type="molecule type" value="Genomic_DNA"/>
</dbReference>
<evidence type="ECO:0000256" key="1">
    <source>
        <dbReference type="SAM" id="MobiDB-lite"/>
    </source>
</evidence>
<dbReference type="VEuPathDB" id="TriTrypDB:TcIL3000_0_41810"/>
<evidence type="ECO:0000313" key="2">
    <source>
        <dbReference type="EMBL" id="CCD13432.1"/>
    </source>
</evidence>
<organism evidence="2 3">
    <name type="scientific">Trypanosoma congolense (strain IL3000)</name>
    <dbReference type="NCBI Taxonomy" id="1068625"/>
    <lineage>
        <taxon>Eukaryota</taxon>
        <taxon>Discoba</taxon>
        <taxon>Euglenozoa</taxon>
        <taxon>Kinetoplastea</taxon>
        <taxon>Metakinetoplastina</taxon>
        <taxon>Trypanosomatida</taxon>
        <taxon>Trypanosomatidae</taxon>
        <taxon>Trypanosoma</taxon>
        <taxon>Nannomonas</taxon>
    </lineage>
</organism>
<feature type="compositionally biased region" description="Basic and acidic residues" evidence="1">
    <location>
        <begin position="56"/>
        <end position="69"/>
    </location>
</feature>
<comment type="caution">
    <text evidence="2">The sequence shown here is derived from an EMBL/GenBank/DDBJ whole genome shotgun (WGS) entry which is preliminary data.</text>
</comment>
<reference evidence="2 3" key="2">
    <citation type="journal article" date="2012" name="Proc. Natl. Acad. Sci. U.S.A.">
        <title>Antigenic diversity is generated by distinct evolutionary mechanisms in African trypanosome species.</title>
        <authorList>
            <person name="Jackson A.P."/>
            <person name="Berry A."/>
            <person name="Aslett M."/>
            <person name="Allison H.C."/>
            <person name="Burton P."/>
            <person name="Vavrova-Anderson J."/>
            <person name="Brown R."/>
            <person name="Browne H."/>
            <person name="Corton N."/>
            <person name="Hauser H."/>
            <person name="Gamble J."/>
            <person name="Gilderthorp R."/>
            <person name="Marcello L."/>
            <person name="McQuillan J."/>
            <person name="Otto T.D."/>
            <person name="Quail M.A."/>
            <person name="Sanders M.J."/>
            <person name="van Tonder A."/>
            <person name="Ginger M.L."/>
            <person name="Field M.C."/>
            <person name="Barry J.D."/>
            <person name="Hertz-Fowler C."/>
            <person name="Berriman M."/>
        </authorList>
    </citation>
    <scope>NUCLEOTIDE SEQUENCE [LARGE SCALE GENOMIC DNA]</scope>
    <source>
        <strain evidence="2 3">IL3000</strain>
    </source>
</reference>
<reference evidence="3" key="1">
    <citation type="submission" date="2011-07" db="EMBL/GenBank/DDBJ databases">
        <title>Divergent evolution of antigenic variation in African trypanosomes.</title>
        <authorList>
            <person name="Jackson A.P."/>
            <person name="Berry A."/>
            <person name="Allison H.C."/>
            <person name="Burton P."/>
            <person name="Anderson J."/>
            <person name="Aslett M."/>
            <person name="Brown R."/>
            <person name="Corton N."/>
            <person name="Harris D."/>
            <person name="Hauser H."/>
            <person name="Gamble J."/>
            <person name="Gilderthorp R."/>
            <person name="McQuillan J."/>
            <person name="Quail M.A."/>
            <person name="Sanders M."/>
            <person name="Van Tonder A."/>
            <person name="Ginger M.L."/>
            <person name="Donelson J.E."/>
            <person name="Field M.C."/>
            <person name="Barry J.D."/>
            <person name="Berriman M."/>
            <person name="Hertz-Fowler C."/>
        </authorList>
    </citation>
    <scope>NUCLEOTIDE SEQUENCE [LARGE SCALE GENOMIC DNA]</scope>
    <source>
        <strain evidence="3">IL3000</strain>
    </source>
</reference>
<accession>F9W8A1</accession>
<keyword evidence="3" id="KW-1185">Reference proteome</keyword>
<protein>
    <submittedName>
        <fullName evidence="2">WGS project CAEQ00000000 data, annotated contig 1719</fullName>
    </submittedName>
</protein>
<sequence length="150" mass="16921">MPHPSLFVPVQPIPKIDKKKSKKEQYRLSDSEKKRVTWIQMTEGRGNCFIKTSSDGPKKTPERLYERGPRNGSLVVGSGKLIPIFPRFSPETLRYILFGRQKCRGSRMVPGVFWSKGVDILGWTYAAFMDVFSVIIGHSFCTALGGDAPR</sequence>
<evidence type="ECO:0000313" key="3">
    <source>
        <dbReference type="Proteomes" id="UP000000702"/>
    </source>
</evidence>